<evidence type="ECO:0000313" key="1">
    <source>
        <dbReference type="EMBL" id="KAJ0182339.1"/>
    </source>
</evidence>
<protein>
    <submittedName>
        <fullName evidence="1">Uncharacterized protein</fullName>
    </submittedName>
</protein>
<accession>A0ACC1DEG8</accession>
<sequence length="127" mass="13896">MSDATGNMVCMGVMQGCVWTLGRACVQATACGARRAKRVEVAWARVRVARVEAQLAGGCGPGGIDAGGGRRRSAVAGRLRRTPRPPRPAHPSATRTRLKLRSESSRAPPRRRRRHRHRCFNSVLIPY</sequence>
<proteinExistence type="predicted"/>
<gene>
    <name evidence="1" type="ORF">K1T71_001708</name>
</gene>
<keyword evidence="2" id="KW-1185">Reference proteome</keyword>
<dbReference type="EMBL" id="CM034389">
    <property type="protein sequence ID" value="KAJ0182339.1"/>
    <property type="molecule type" value="Genomic_DNA"/>
</dbReference>
<dbReference type="Proteomes" id="UP000824533">
    <property type="component" value="Linkage Group LG03"/>
</dbReference>
<reference evidence="1 2" key="1">
    <citation type="journal article" date="2021" name="Front. Genet.">
        <title>Chromosome-Level Genome Assembly Reveals Significant Gene Expansion in the Toll and IMD Signaling Pathways of Dendrolimus kikuchii.</title>
        <authorList>
            <person name="Zhou J."/>
            <person name="Wu P."/>
            <person name="Xiong Z."/>
            <person name="Liu N."/>
            <person name="Zhao N."/>
            <person name="Ji M."/>
            <person name="Qiu Y."/>
            <person name="Yang B."/>
        </authorList>
    </citation>
    <scope>NUCLEOTIDE SEQUENCE [LARGE SCALE GENOMIC DNA]</scope>
    <source>
        <strain evidence="1">Ann1</strain>
    </source>
</reference>
<organism evidence="1 2">
    <name type="scientific">Dendrolimus kikuchii</name>
    <dbReference type="NCBI Taxonomy" id="765133"/>
    <lineage>
        <taxon>Eukaryota</taxon>
        <taxon>Metazoa</taxon>
        <taxon>Ecdysozoa</taxon>
        <taxon>Arthropoda</taxon>
        <taxon>Hexapoda</taxon>
        <taxon>Insecta</taxon>
        <taxon>Pterygota</taxon>
        <taxon>Neoptera</taxon>
        <taxon>Endopterygota</taxon>
        <taxon>Lepidoptera</taxon>
        <taxon>Glossata</taxon>
        <taxon>Ditrysia</taxon>
        <taxon>Bombycoidea</taxon>
        <taxon>Lasiocampidae</taxon>
        <taxon>Dendrolimus</taxon>
    </lineage>
</organism>
<evidence type="ECO:0000313" key="2">
    <source>
        <dbReference type="Proteomes" id="UP000824533"/>
    </source>
</evidence>
<name>A0ACC1DEG8_9NEOP</name>
<comment type="caution">
    <text evidence="1">The sequence shown here is derived from an EMBL/GenBank/DDBJ whole genome shotgun (WGS) entry which is preliminary data.</text>
</comment>